<dbReference type="AlphaFoldDB" id="A0A1H0XG81"/>
<evidence type="ECO:0000313" key="2">
    <source>
        <dbReference type="Proteomes" id="UP000199460"/>
    </source>
</evidence>
<proteinExistence type="predicted"/>
<dbReference type="EMBL" id="FNJJ01000015">
    <property type="protein sequence ID" value="SDQ01795.1"/>
    <property type="molecule type" value="Genomic_DNA"/>
</dbReference>
<feature type="non-terminal residue" evidence="1">
    <location>
        <position position="1"/>
    </location>
</feature>
<keyword evidence="2" id="KW-1185">Reference proteome</keyword>
<gene>
    <name evidence="1" type="ORF">SAMN05216213_1151</name>
</gene>
<sequence>QVSFKGLNVFVSGGLYGENVAIRPTAEDGVYDVVFIRKTLRQIDLRQRAT</sequence>
<dbReference type="Proteomes" id="UP000199460">
    <property type="component" value="Unassembled WGS sequence"/>
</dbReference>
<evidence type="ECO:0000313" key="1">
    <source>
        <dbReference type="EMBL" id="SDQ01795.1"/>
    </source>
</evidence>
<protein>
    <submittedName>
        <fullName evidence="1">Uncharacterized protein</fullName>
    </submittedName>
</protein>
<reference evidence="2" key="1">
    <citation type="submission" date="2016-10" db="EMBL/GenBank/DDBJ databases">
        <authorList>
            <person name="Varghese N."/>
            <person name="Submissions S."/>
        </authorList>
    </citation>
    <scope>NUCLEOTIDE SEQUENCE [LARGE SCALE GENOMIC DNA]</scope>
    <source>
        <strain evidence="2">JCM 18416</strain>
    </source>
</reference>
<organism evidence="1 2">
    <name type="scientific">Ectopseudomonas guguanensis</name>
    <dbReference type="NCBI Taxonomy" id="1198456"/>
    <lineage>
        <taxon>Bacteria</taxon>
        <taxon>Pseudomonadati</taxon>
        <taxon>Pseudomonadota</taxon>
        <taxon>Gammaproteobacteria</taxon>
        <taxon>Pseudomonadales</taxon>
        <taxon>Pseudomonadaceae</taxon>
        <taxon>Ectopseudomonas</taxon>
    </lineage>
</organism>
<accession>A0A1H0XG81</accession>
<name>A0A1H0XG81_9GAMM</name>